<evidence type="ECO:0000313" key="2">
    <source>
        <dbReference type="Proteomes" id="UP000214684"/>
    </source>
</evidence>
<dbReference type="EMBL" id="MUGS01000014">
    <property type="protein sequence ID" value="OXG07046.1"/>
    <property type="molecule type" value="Genomic_DNA"/>
</dbReference>
<name>A0A227PD07_9FLAO</name>
<dbReference type="AlphaFoldDB" id="A0A227PD07"/>
<organism evidence="1 2">
    <name type="scientific">Flavobacterium araucananum</name>
    <dbReference type="NCBI Taxonomy" id="946678"/>
    <lineage>
        <taxon>Bacteria</taxon>
        <taxon>Pseudomonadati</taxon>
        <taxon>Bacteroidota</taxon>
        <taxon>Flavobacteriia</taxon>
        <taxon>Flavobacteriales</taxon>
        <taxon>Flavobacteriaceae</taxon>
        <taxon>Flavobacterium</taxon>
    </lineage>
</organism>
<dbReference type="Proteomes" id="UP000214684">
    <property type="component" value="Unassembled WGS sequence"/>
</dbReference>
<protein>
    <submittedName>
        <fullName evidence="1">Uncharacterized protein</fullName>
    </submittedName>
</protein>
<accession>A0A227PD07</accession>
<keyword evidence="2" id="KW-1185">Reference proteome</keyword>
<proteinExistence type="predicted"/>
<gene>
    <name evidence="1" type="ORF">B0A64_09515</name>
</gene>
<sequence length="63" mass="7254">MISLKFNLLFFTCKFSFLNENAKNNISHKQVLKSLLKSNIKKSASKEADLYNLKKLILAIGHR</sequence>
<reference evidence="1 2" key="1">
    <citation type="submission" date="2016-11" db="EMBL/GenBank/DDBJ databases">
        <title>Whole genomes of Flavobacteriaceae.</title>
        <authorList>
            <person name="Stine C."/>
            <person name="Li C."/>
            <person name="Tadesse D."/>
        </authorList>
    </citation>
    <scope>NUCLEOTIDE SEQUENCE [LARGE SCALE GENOMIC DNA]</scope>
    <source>
        <strain evidence="1 2">DSM 24704</strain>
    </source>
</reference>
<comment type="caution">
    <text evidence="1">The sequence shown here is derived from an EMBL/GenBank/DDBJ whole genome shotgun (WGS) entry which is preliminary data.</text>
</comment>
<evidence type="ECO:0000313" key="1">
    <source>
        <dbReference type="EMBL" id="OXG07046.1"/>
    </source>
</evidence>